<comment type="caution">
    <text evidence="3">The sequence shown here is derived from an EMBL/GenBank/DDBJ whole genome shotgun (WGS) entry which is preliminary data.</text>
</comment>
<dbReference type="AlphaFoldDB" id="W7YDL0"/>
<keyword evidence="4" id="KW-1185">Reference proteome</keyword>
<dbReference type="Pfam" id="PF13495">
    <property type="entry name" value="Phage_int_SAM_4"/>
    <property type="match status" value="1"/>
</dbReference>
<dbReference type="STRING" id="1236976.JCM16418_507"/>
<keyword evidence="1" id="KW-0238">DNA-binding</keyword>
<dbReference type="eggNOG" id="COG4974">
    <property type="taxonomic scope" value="Bacteria"/>
</dbReference>
<dbReference type="InterPro" id="IPR010998">
    <property type="entry name" value="Integrase_recombinase_N"/>
</dbReference>
<dbReference type="OrthoDB" id="9801717at2"/>
<sequence length="186" mass="21895">MLRLSLMKRDESSFGLRLLTYHKEGVDRIKQIPGRVWLEKERVWSISYDEKSLVYVFAVFQHDEVEIESGLYEDCQRLKSLVNERDAAAKVEEAVTNHAENIQQHALMRKREFDPSKLREQLRIRGYSAKTIKAYIGHVKRFYQYLNQQHSDFYSSSIQSYSLLLLDQNFSHAYVNQALTEITDIG</sequence>
<dbReference type="RefSeq" id="WP_036645670.1">
    <property type="nucleotide sequence ID" value="NZ_BAVZ01000001.1"/>
</dbReference>
<evidence type="ECO:0000259" key="2">
    <source>
        <dbReference type="Pfam" id="PF13495"/>
    </source>
</evidence>
<evidence type="ECO:0000256" key="1">
    <source>
        <dbReference type="ARBA" id="ARBA00023125"/>
    </source>
</evidence>
<organism evidence="3 4">
    <name type="scientific">Paenibacillus pini JCM 16418</name>
    <dbReference type="NCBI Taxonomy" id="1236976"/>
    <lineage>
        <taxon>Bacteria</taxon>
        <taxon>Bacillati</taxon>
        <taxon>Bacillota</taxon>
        <taxon>Bacilli</taxon>
        <taxon>Bacillales</taxon>
        <taxon>Paenibacillaceae</taxon>
        <taxon>Paenibacillus</taxon>
    </lineage>
</organism>
<name>W7YDL0_9BACL</name>
<dbReference type="EMBL" id="BAVZ01000001">
    <property type="protein sequence ID" value="GAF06547.1"/>
    <property type="molecule type" value="Genomic_DNA"/>
</dbReference>
<dbReference type="InterPro" id="IPR004107">
    <property type="entry name" value="Integrase_SAM-like_N"/>
</dbReference>
<accession>W7YDL0</accession>
<dbReference type="Gene3D" id="1.10.150.130">
    <property type="match status" value="1"/>
</dbReference>
<feature type="domain" description="Integrase SAM-like N-terminal" evidence="2">
    <location>
        <begin position="117"/>
        <end position="180"/>
    </location>
</feature>
<protein>
    <recommendedName>
        <fullName evidence="2">Integrase SAM-like N-terminal domain-containing protein</fullName>
    </recommendedName>
</protein>
<evidence type="ECO:0000313" key="4">
    <source>
        <dbReference type="Proteomes" id="UP000019364"/>
    </source>
</evidence>
<dbReference type="GO" id="GO:0003677">
    <property type="term" value="F:DNA binding"/>
    <property type="evidence" value="ECO:0007669"/>
    <property type="project" value="UniProtKB-KW"/>
</dbReference>
<dbReference type="GO" id="GO:0015074">
    <property type="term" value="P:DNA integration"/>
    <property type="evidence" value="ECO:0007669"/>
    <property type="project" value="InterPro"/>
</dbReference>
<dbReference type="Proteomes" id="UP000019364">
    <property type="component" value="Unassembled WGS sequence"/>
</dbReference>
<gene>
    <name evidence="3" type="ORF">JCM16418_507</name>
</gene>
<evidence type="ECO:0000313" key="3">
    <source>
        <dbReference type="EMBL" id="GAF06547.1"/>
    </source>
</evidence>
<proteinExistence type="predicted"/>
<reference evidence="3 4" key="1">
    <citation type="journal article" date="2014" name="Genome Announc.">
        <title>Draft Genome Sequence of Paenibacillus pini JCM 16418T, Isolated from the Rhizosphere of Pine Tree.</title>
        <authorList>
            <person name="Yuki M."/>
            <person name="Oshima K."/>
            <person name="Suda W."/>
            <person name="Oshida Y."/>
            <person name="Kitamura K."/>
            <person name="Iida Y."/>
            <person name="Hattori M."/>
            <person name="Ohkuma M."/>
        </authorList>
    </citation>
    <scope>NUCLEOTIDE SEQUENCE [LARGE SCALE GENOMIC DNA]</scope>
    <source>
        <strain evidence="3 4">JCM 16418</strain>
    </source>
</reference>